<dbReference type="EMBL" id="UZAM01009644">
    <property type="protein sequence ID" value="VDP09728.1"/>
    <property type="molecule type" value="Genomic_DNA"/>
</dbReference>
<dbReference type="InterPro" id="IPR050713">
    <property type="entry name" value="RTP_Phos/Ushers"/>
</dbReference>
<sequence length="368" mass="42608">MHVFYTFCQSILICCCCLSNSFLFKNLNAGQSYLFYLFTVYKGVRSRPARATFTTYPKKVKFLRAVVRQASVMLMWEPDGASDVKNSYKLTMSTNDELQPQEFVIHRHKSFVMRHLLPEKWYTFSVVVVVDEQEGDCESLTVVTGYKNERLVSVDFVDEQAAGIEFTNRIFTDSNGVVDQYFVIVTEDYKLDKFLFRLPNWVKVHQAPVTPPYITSPKNYNPFPKFQEGYARFIIGSESCDDNWDYCNGPLKSNRVYFVKIRACTVSLVCMENEYTKLIESVLVVVFAKAALSYLSFSQIEKVSNIFFTMHPMAPSSGNAVVCGPFRFPVHFRRTKFSEREKKGSDKRFTEVQLKTLPNDLKKRLLKF</sequence>
<evidence type="ECO:0000313" key="5">
    <source>
        <dbReference type="WBParaSite" id="SBAD_0000655501-mRNA-1"/>
    </source>
</evidence>
<keyword evidence="4" id="KW-1185">Reference proteome</keyword>
<reference evidence="5" key="1">
    <citation type="submission" date="2016-06" db="UniProtKB">
        <authorList>
            <consortium name="WormBaseParasite"/>
        </authorList>
    </citation>
    <scope>IDENTIFICATION</scope>
</reference>
<dbReference type="InterPro" id="IPR041201">
    <property type="entry name" value="PTPRJ_TM"/>
</dbReference>
<dbReference type="AlphaFoldDB" id="A0A183IRR4"/>
<feature type="domain" description="PTPRJ transmembrane" evidence="2">
    <location>
        <begin position="168"/>
        <end position="267"/>
    </location>
</feature>
<evidence type="ECO:0000256" key="1">
    <source>
        <dbReference type="ARBA" id="ARBA00013064"/>
    </source>
</evidence>
<dbReference type="WBParaSite" id="SBAD_0000655501-mRNA-1">
    <property type="protein sequence ID" value="SBAD_0000655501-mRNA-1"/>
    <property type="gene ID" value="SBAD_0000655501"/>
</dbReference>
<dbReference type="OrthoDB" id="8609993at2759"/>
<evidence type="ECO:0000259" key="2">
    <source>
        <dbReference type="Pfam" id="PF18861"/>
    </source>
</evidence>
<reference evidence="3 4" key="2">
    <citation type="submission" date="2018-11" db="EMBL/GenBank/DDBJ databases">
        <authorList>
            <consortium name="Pathogen Informatics"/>
        </authorList>
    </citation>
    <scope>NUCLEOTIDE SEQUENCE [LARGE SCALE GENOMIC DNA]</scope>
</reference>
<dbReference type="Proteomes" id="UP000270296">
    <property type="component" value="Unassembled WGS sequence"/>
</dbReference>
<dbReference type="GO" id="GO:0016020">
    <property type="term" value="C:membrane"/>
    <property type="evidence" value="ECO:0007669"/>
    <property type="project" value="UniProtKB-SubCell"/>
</dbReference>
<dbReference type="GO" id="GO:0004725">
    <property type="term" value="F:protein tyrosine phosphatase activity"/>
    <property type="evidence" value="ECO:0007669"/>
    <property type="project" value="UniProtKB-EC"/>
</dbReference>
<organism evidence="5">
    <name type="scientific">Soboliphyme baturini</name>
    <dbReference type="NCBI Taxonomy" id="241478"/>
    <lineage>
        <taxon>Eukaryota</taxon>
        <taxon>Metazoa</taxon>
        <taxon>Ecdysozoa</taxon>
        <taxon>Nematoda</taxon>
        <taxon>Enoplea</taxon>
        <taxon>Dorylaimia</taxon>
        <taxon>Dioctophymatida</taxon>
        <taxon>Dioctophymatoidea</taxon>
        <taxon>Soboliphymatidae</taxon>
        <taxon>Soboliphyme</taxon>
    </lineage>
</organism>
<protein>
    <recommendedName>
        <fullName evidence="1">protein-tyrosine-phosphatase</fullName>
        <ecNumber evidence="1">3.1.3.48</ecNumber>
    </recommendedName>
</protein>
<dbReference type="PANTHER" id="PTHR46957">
    <property type="entry name" value="CYTOKINE RECEPTOR"/>
    <property type="match status" value="1"/>
</dbReference>
<dbReference type="Pfam" id="PF18861">
    <property type="entry name" value="PTP_tm"/>
    <property type="match status" value="1"/>
</dbReference>
<evidence type="ECO:0000313" key="4">
    <source>
        <dbReference type="Proteomes" id="UP000270296"/>
    </source>
</evidence>
<dbReference type="EC" id="3.1.3.48" evidence="1"/>
<evidence type="ECO:0000313" key="3">
    <source>
        <dbReference type="EMBL" id="VDP09728.1"/>
    </source>
</evidence>
<dbReference type="InterPro" id="IPR003961">
    <property type="entry name" value="FN3_dom"/>
</dbReference>
<dbReference type="Gene3D" id="2.60.40.10">
    <property type="entry name" value="Immunoglobulins"/>
    <property type="match status" value="1"/>
</dbReference>
<proteinExistence type="predicted"/>
<accession>A0A183IRR4</accession>
<gene>
    <name evidence="3" type="ORF">SBAD_LOCUS6311</name>
</gene>
<dbReference type="InterPro" id="IPR013783">
    <property type="entry name" value="Ig-like_fold"/>
</dbReference>
<dbReference type="CDD" id="cd00063">
    <property type="entry name" value="FN3"/>
    <property type="match status" value="1"/>
</dbReference>
<name>A0A183IRR4_9BILA</name>
<dbReference type="SUPFAM" id="SSF49265">
    <property type="entry name" value="Fibronectin type III"/>
    <property type="match status" value="1"/>
</dbReference>
<dbReference type="InterPro" id="IPR036116">
    <property type="entry name" value="FN3_sf"/>
</dbReference>
<dbReference type="PANTHER" id="PTHR46957:SF3">
    <property type="entry name" value="CYTOKINE RECEPTOR"/>
    <property type="match status" value="1"/>
</dbReference>